<sequence length="73" mass="8105">MPGKRQVGCRFLYEALKARGKPPKVALIASMRKLLVVLNARLRDERLAATTAPSRQTLKTVAGYFSFGQAKEK</sequence>
<name>A0A502F3X9_9GAMM</name>
<dbReference type="Proteomes" id="UP000319486">
    <property type="component" value="Unassembled WGS sequence"/>
</dbReference>
<reference evidence="1 2" key="1">
    <citation type="journal article" date="2019" name="Environ. Microbiol.">
        <title>Species interactions and distinct microbial communities in high Arctic permafrost affected cryosols are associated with the CH4 and CO2 gas fluxes.</title>
        <authorList>
            <person name="Altshuler I."/>
            <person name="Hamel J."/>
            <person name="Turney S."/>
            <person name="Magnuson E."/>
            <person name="Levesque R."/>
            <person name="Greer C."/>
            <person name="Whyte L.G."/>
        </authorList>
    </citation>
    <scope>NUCLEOTIDE SEQUENCE [LARGE SCALE GENOMIC DNA]</scope>
    <source>
        <strain evidence="1 2">S13Y</strain>
    </source>
</reference>
<evidence type="ECO:0000313" key="1">
    <source>
        <dbReference type="EMBL" id="TPG08508.1"/>
    </source>
</evidence>
<gene>
    <name evidence="1" type="ORF">EAH88_09645</name>
</gene>
<dbReference type="OrthoDB" id="9795150at2"/>
<dbReference type="AlphaFoldDB" id="A0A502F3X9"/>
<evidence type="ECO:0000313" key="2">
    <source>
        <dbReference type="Proteomes" id="UP000319486"/>
    </source>
</evidence>
<comment type="caution">
    <text evidence="1">The sequence shown here is derived from an EMBL/GenBank/DDBJ whole genome shotgun (WGS) entry which is preliminary data.</text>
</comment>
<organism evidence="1 2">
    <name type="scientific">Rhodanobacter glycinis</name>
    <dbReference type="NCBI Taxonomy" id="582702"/>
    <lineage>
        <taxon>Bacteria</taxon>
        <taxon>Pseudomonadati</taxon>
        <taxon>Pseudomonadota</taxon>
        <taxon>Gammaproteobacteria</taxon>
        <taxon>Lysobacterales</taxon>
        <taxon>Rhodanobacteraceae</taxon>
        <taxon>Rhodanobacter</taxon>
    </lineage>
</organism>
<protein>
    <submittedName>
        <fullName evidence="1">Uncharacterized protein</fullName>
    </submittedName>
</protein>
<proteinExistence type="predicted"/>
<accession>A0A502F3X9</accession>
<dbReference type="EMBL" id="RCZO01000005">
    <property type="protein sequence ID" value="TPG08508.1"/>
    <property type="molecule type" value="Genomic_DNA"/>
</dbReference>
<keyword evidence="2" id="KW-1185">Reference proteome</keyword>